<dbReference type="Pfam" id="PF04820">
    <property type="entry name" value="Trp_halogenase"/>
    <property type="match status" value="1"/>
</dbReference>
<dbReference type="InterPro" id="IPR002938">
    <property type="entry name" value="FAD-bd"/>
</dbReference>
<dbReference type="RefSeq" id="WP_345334927.1">
    <property type="nucleotide sequence ID" value="NZ_BAABJZ010000024.1"/>
</dbReference>
<protein>
    <submittedName>
        <fullName evidence="2">NAD(P)/FAD-dependent oxidoreductase</fullName>
    </submittedName>
</protein>
<dbReference type="InterPro" id="IPR036188">
    <property type="entry name" value="FAD/NAD-bd_sf"/>
</dbReference>
<dbReference type="PRINTS" id="PR00420">
    <property type="entry name" value="RNGMNOXGNASE"/>
</dbReference>
<dbReference type="PANTHER" id="PTHR43747">
    <property type="entry name" value="FAD-BINDING PROTEIN"/>
    <property type="match status" value="1"/>
</dbReference>
<dbReference type="SUPFAM" id="SSF51905">
    <property type="entry name" value="FAD/NAD(P)-binding domain"/>
    <property type="match status" value="1"/>
</dbReference>
<dbReference type="InterPro" id="IPR006905">
    <property type="entry name" value="Flavin_halogenase"/>
</dbReference>
<name>A0ABP9EP00_9GAMM</name>
<gene>
    <name evidence="2" type="ORF">GCM10023333_16970</name>
</gene>
<dbReference type="Gene3D" id="3.50.50.60">
    <property type="entry name" value="FAD/NAD(P)-binding domain"/>
    <property type="match status" value="1"/>
</dbReference>
<organism evidence="2 3">
    <name type="scientific">Ferrimonas pelagia</name>
    <dbReference type="NCBI Taxonomy" id="1177826"/>
    <lineage>
        <taxon>Bacteria</taxon>
        <taxon>Pseudomonadati</taxon>
        <taxon>Pseudomonadota</taxon>
        <taxon>Gammaproteobacteria</taxon>
        <taxon>Alteromonadales</taxon>
        <taxon>Ferrimonadaceae</taxon>
        <taxon>Ferrimonas</taxon>
    </lineage>
</organism>
<sequence>MTDAYPHRAVAIIGGGPAGLMLALSLQQRGCRDLAIIEPGLSKAQRLAESIPPPTAQTLGEWGVDLSQGGHLPCYGTVSEWGSPIQGYNDYLAQPGGLGYWVDRTDLETQLKQRYLEQGGNWLDASVESGQHHDRTVNALQIRSAHGLSNLTADLVVDASGSGVLLNQLGVAQNRIDGLIYHYQLYHRPDDLPQMGHIQACDRGWWYCAPVSEQQILVAFVTDKQHRLKPTATLPPMPLLKRTLQPCTELRSRQADLAIRSAVVGPNWLAVGDAACRFDPINAAGISKAIATGHAGAEAIMAWRARPRANALRAYQQAIFADFTHHVNLRQQLYHQIARIHPTPFWQRRCQPE</sequence>
<dbReference type="InterPro" id="IPR050816">
    <property type="entry name" value="Flavin-dep_Halogenase_NPB"/>
</dbReference>
<evidence type="ECO:0000259" key="1">
    <source>
        <dbReference type="Pfam" id="PF01494"/>
    </source>
</evidence>
<dbReference type="Gene3D" id="3.30.9.100">
    <property type="match status" value="1"/>
</dbReference>
<proteinExistence type="predicted"/>
<dbReference type="EMBL" id="BAABJZ010000024">
    <property type="protein sequence ID" value="GAA4883339.1"/>
    <property type="molecule type" value="Genomic_DNA"/>
</dbReference>
<reference evidence="3" key="1">
    <citation type="journal article" date="2019" name="Int. J. Syst. Evol. Microbiol.">
        <title>The Global Catalogue of Microorganisms (GCM) 10K type strain sequencing project: providing services to taxonomists for standard genome sequencing and annotation.</title>
        <authorList>
            <consortium name="The Broad Institute Genomics Platform"/>
            <consortium name="The Broad Institute Genome Sequencing Center for Infectious Disease"/>
            <person name="Wu L."/>
            <person name="Ma J."/>
        </authorList>
    </citation>
    <scope>NUCLEOTIDE SEQUENCE [LARGE SCALE GENOMIC DNA]</scope>
    <source>
        <strain evidence="3">JCM 18401</strain>
    </source>
</reference>
<keyword evidence="3" id="KW-1185">Reference proteome</keyword>
<dbReference type="Proteomes" id="UP001499988">
    <property type="component" value="Unassembled WGS sequence"/>
</dbReference>
<dbReference type="Pfam" id="PF01494">
    <property type="entry name" value="FAD_binding_3"/>
    <property type="match status" value="1"/>
</dbReference>
<feature type="domain" description="FAD-binding" evidence="1">
    <location>
        <begin position="9"/>
        <end position="65"/>
    </location>
</feature>
<comment type="caution">
    <text evidence="2">The sequence shown here is derived from an EMBL/GenBank/DDBJ whole genome shotgun (WGS) entry which is preliminary data.</text>
</comment>
<evidence type="ECO:0000313" key="3">
    <source>
        <dbReference type="Proteomes" id="UP001499988"/>
    </source>
</evidence>
<evidence type="ECO:0000313" key="2">
    <source>
        <dbReference type="EMBL" id="GAA4883339.1"/>
    </source>
</evidence>
<dbReference type="PANTHER" id="PTHR43747:SF1">
    <property type="entry name" value="SLR1998 PROTEIN"/>
    <property type="match status" value="1"/>
</dbReference>
<accession>A0ABP9EP00</accession>